<evidence type="ECO:0000313" key="2">
    <source>
        <dbReference type="EMBL" id="GIF96924.1"/>
    </source>
</evidence>
<reference evidence="2 3" key="1">
    <citation type="submission" date="2021-01" db="EMBL/GenBank/DDBJ databases">
        <title>Whole genome shotgun sequence of Catellatospora citrea NBRC 14495.</title>
        <authorList>
            <person name="Komaki H."/>
            <person name="Tamura T."/>
        </authorList>
    </citation>
    <scope>NUCLEOTIDE SEQUENCE [LARGE SCALE GENOMIC DNA]</scope>
    <source>
        <strain evidence="2 3">NBRC 14495</strain>
    </source>
</reference>
<sequence>MPEWSDWDWRKVQALLVGDVSRDGYTHVNDKGATNPQHLFDMGQKVVNAGLALNSVYMAVMQQRKKLIADGAWTGDASRAFDAIIGSIRRMITQNQRLINGGENWIQELNRAGIGLDKAINDMIALNQEGAQRTYDRYNELYERWRQTATWIVTPPSYIGHWSIPEPHRPWFVTSEGETIYTSSSYPDIDQDISRKARELLDTLANVYHDVEVGLGQLKPITALPAPIPPTDDPPPPPGGGGPPPPGGGAPPPGGDGPPPPTTGGGPPPPGGGAPPPGGGGAPPPGGGGPPPPLGGGSPPPLGGGSPPPLGGGPPPPLGGGSPPPLGGGPLPPIGGGSPPPLGGGPGSGPGGPVVRPPILPGVPPLGSGPGKPGSGGPRPPGLPGSGSGSGAGSGGSPPGSPAPPVRSAFPYAGTAPPGTPGAAGVGGAGGFNRGGLVTDGLHAPVGSRSGSGAPFMPPMGGMGAGGGKDDKKERERTTWLQEDRDIWNVAGDVPPGVIRGGDPAQTEDGTQGTGTTDVPLYTPTRPRPGQSTTGGTQQYGR</sequence>
<dbReference type="RefSeq" id="WP_203831768.1">
    <property type="nucleotide sequence ID" value="NZ_BONH01000007.1"/>
</dbReference>
<gene>
    <name evidence="2" type="ORF">Cci01nite_20180</name>
</gene>
<feature type="compositionally biased region" description="Low complexity" evidence="1">
    <location>
        <begin position="409"/>
        <end position="421"/>
    </location>
</feature>
<proteinExistence type="predicted"/>
<accession>A0A8J3KKJ0</accession>
<evidence type="ECO:0000313" key="3">
    <source>
        <dbReference type="Proteomes" id="UP000659904"/>
    </source>
</evidence>
<organism evidence="2 3">
    <name type="scientific">Catellatospora citrea</name>
    <dbReference type="NCBI Taxonomy" id="53366"/>
    <lineage>
        <taxon>Bacteria</taxon>
        <taxon>Bacillati</taxon>
        <taxon>Actinomycetota</taxon>
        <taxon>Actinomycetes</taxon>
        <taxon>Micromonosporales</taxon>
        <taxon>Micromonosporaceae</taxon>
        <taxon>Catellatospora</taxon>
    </lineage>
</organism>
<keyword evidence="3" id="KW-1185">Reference proteome</keyword>
<dbReference type="AlphaFoldDB" id="A0A8J3KKJ0"/>
<evidence type="ECO:0000256" key="1">
    <source>
        <dbReference type="SAM" id="MobiDB-lite"/>
    </source>
</evidence>
<dbReference type="EMBL" id="BONH01000007">
    <property type="protein sequence ID" value="GIF96924.1"/>
    <property type="molecule type" value="Genomic_DNA"/>
</dbReference>
<dbReference type="Proteomes" id="UP000659904">
    <property type="component" value="Unassembled WGS sequence"/>
</dbReference>
<feature type="compositionally biased region" description="Low complexity" evidence="1">
    <location>
        <begin position="507"/>
        <end position="542"/>
    </location>
</feature>
<feature type="compositionally biased region" description="Gly residues" evidence="1">
    <location>
        <begin position="422"/>
        <end position="434"/>
    </location>
</feature>
<feature type="compositionally biased region" description="Pro residues" evidence="1">
    <location>
        <begin position="226"/>
        <end position="343"/>
    </location>
</feature>
<comment type="caution">
    <text evidence="2">The sequence shown here is derived from an EMBL/GenBank/DDBJ whole genome shotgun (WGS) entry which is preliminary data.</text>
</comment>
<name>A0A8J3KKJ0_9ACTN</name>
<protein>
    <submittedName>
        <fullName evidence="2">Uncharacterized protein</fullName>
    </submittedName>
</protein>
<feature type="compositionally biased region" description="Gly residues" evidence="1">
    <location>
        <begin position="384"/>
        <end position="398"/>
    </location>
</feature>
<feature type="compositionally biased region" description="Pro residues" evidence="1">
    <location>
        <begin position="355"/>
        <end position="364"/>
    </location>
</feature>
<feature type="compositionally biased region" description="Gly residues" evidence="1">
    <location>
        <begin position="368"/>
        <end position="377"/>
    </location>
</feature>
<feature type="region of interest" description="Disordered" evidence="1">
    <location>
        <begin position="222"/>
        <end position="542"/>
    </location>
</feature>
<feature type="compositionally biased region" description="Basic and acidic residues" evidence="1">
    <location>
        <begin position="468"/>
        <end position="487"/>
    </location>
</feature>